<comment type="caution">
    <text evidence="3">The sequence shown here is derived from an EMBL/GenBank/DDBJ whole genome shotgun (WGS) entry which is preliminary data.</text>
</comment>
<reference evidence="3 4" key="1">
    <citation type="submission" date="2024-04" db="EMBL/GenBank/DDBJ databases">
        <title>Defined microbial consortia suppress multidrug-resistant proinflammatory Enterobacteriaceae via ecological control.</title>
        <authorList>
            <person name="Furuichi M."/>
            <person name="Kawaguchi T."/>
            <person name="Pust M."/>
            <person name="Yasuma K."/>
            <person name="Plichta D."/>
            <person name="Hasegawa N."/>
            <person name="Ohya T."/>
            <person name="Bhattarai S."/>
            <person name="Sasajima S."/>
            <person name="Aoto Y."/>
            <person name="Tuganbaev T."/>
            <person name="Yaginuma M."/>
            <person name="Ueda M."/>
            <person name="Okahashi N."/>
            <person name="Amafuji K."/>
            <person name="Kiridooshi Y."/>
            <person name="Sugita K."/>
            <person name="Strazar M."/>
            <person name="Skelly A."/>
            <person name="Suda W."/>
            <person name="Hattori M."/>
            <person name="Nakamoto N."/>
            <person name="Caballero S."/>
            <person name="Norman J."/>
            <person name="Olle B."/>
            <person name="Tanoue T."/>
            <person name="Arita M."/>
            <person name="Bucci V."/>
            <person name="Atarashi K."/>
            <person name="Xavier R."/>
            <person name="Honda K."/>
        </authorList>
    </citation>
    <scope>NUCLEOTIDE SEQUENCE [LARGE SCALE GENOMIC DNA]</scope>
    <source>
        <strain evidence="4">k04-0078-D8-1</strain>
    </source>
</reference>
<dbReference type="Proteomes" id="UP001600943">
    <property type="component" value="Unassembled WGS sequence"/>
</dbReference>
<dbReference type="Pfam" id="PF20251">
    <property type="entry name" value="Big_14"/>
    <property type="match status" value="1"/>
</dbReference>
<feature type="chain" id="PRO_5045080804" description="Bacterial Ig-like domain-containing protein" evidence="1">
    <location>
        <begin position="24"/>
        <end position="167"/>
    </location>
</feature>
<feature type="domain" description="Bacterial Ig-like" evidence="2">
    <location>
        <begin position="62"/>
        <end position="148"/>
    </location>
</feature>
<feature type="signal peptide" evidence="1">
    <location>
        <begin position="1"/>
        <end position="23"/>
    </location>
</feature>
<proteinExistence type="predicted"/>
<dbReference type="InterPro" id="IPR046878">
    <property type="entry name" value="Big_14"/>
</dbReference>
<evidence type="ECO:0000256" key="1">
    <source>
        <dbReference type="SAM" id="SignalP"/>
    </source>
</evidence>
<evidence type="ECO:0000313" key="4">
    <source>
        <dbReference type="Proteomes" id="UP001600943"/>
    </source>
</evidence>
<organism evidence="3 4">
    <name type="scientific">Blautia hominis</name>
    <dbReference type="NCBI Taxonomy" id="2025493"/>
    <lineage>
        <taxon>Bacteria</taxon>
        <taxon>Bacillati</taxon>
        <taxon>Bacillota</taxon>
        <taxon>Clostridia</taxon>
        <taxon>Lachnospirales</taxon>
        <taxon>Lachnospiraceae</taxon>
        <taxon>Blautia</taxon>
    </lineage>
</organism>
<evidence type="ECO:0000313" key="3">
    <source>
        <dbReference type="EMBL" id="GAA6409133.1"/>
    </source>
</evidence>
<dbReference type="EMBL" id="BAABYW010000001">
    <property type="protein sequence ID" value="GAA6409133.1"/>
    <property type="molecule type" value="Genomic_DNA"/>
</dbReference>
<keyword evidence="4" id="KW-1185">Reference proteome</keyword>
<accession>A0ABQ0BCR1</accession>
<keyword evidence="1" id="KW-0732">Signal</keyword>
<sequence length="167" mass="19429">MRIATLSLLGLLCFNILLTGCSAETEDITTDISENYAESTYGKVEDINTLSDLQLTLDSADNLEQLTFTIENKSDKDYQYSKNYFEIEVEVSGKWYQLEQKKDPTQDNEVESIIKPGESIELTHDIKKYYGILPSGHYRLIKDFAYFEHSKDWNYDTYILSCEFYMD</sequence>
<dbReference type="RefSeq" id="WP_390406607.1">
    <property type="nucleotide sequence ID" value="NZ_BAABYW010000001.1"/>
</dbReference>
<evidence type="ECO:0000259" key="2">
    <source>
        <dbReference type="Pfam" id="PF20251"/>
    </source>
</evidence>
<protein>
    <recommendedName>
        <fullName evidence="2">Bacterial Ig-like domain-containing protein</fullName>
    </recommendedName>
</protein>
<dbReference type="PROSITE" id="PS51257">
    <property type="entry name" value="PROKAR_LIPOPROTEIN"/>
    <property type="match status" value="1"/>
</dbReference>
<gene>
    <name evidence="3" type="ORF">K040078D81_32500</name>
</gene>
<name>A0ABQ0BCR1_9FIRM</name>